<evidence type="ECO:0000256" key="1">
    <source>
        <dbReference type="SAM" id="MobiDB-lite"/>
    </source>
</evidence>
<dbReference type="InterPro" id="IPR032710">
    <property type="entry name" value="NTF2-like_dom_sf"/>
</dbReference>
<dbReference type="Proteomes" id="UP001597261">
    <property type="component" value="Unassembled WGS sequence"/>
</dbReference>
<feature type="region of interest" description="Disordered" evidence="1">
    <location>
        <begin position="1"/>
        <end position="22"/>
    </location>
</feature>
<dbReference type="Pfam" id="PF07366">
    <property type="entry name" value="SnoaL"/>
    <property type="match status" value="1"/>
</dbReference>
<dbReference type="PANTHER" id="PTHR38436:SF1">
    <property type="entry name" value="ESTER CYCLASE"/>
    <property type="match status" value="1"/>
</dbReference>
<gene>
    <name evidence="2" type="ORF">ACFSL4_14775</name>
</gene>
<dbReference type="RefSeq" id="WP_381082585.1">
    <property type="nucleotide sequence ID" value="NZ_JBHUDX010000036.1"/>
</dbReference>
<dbReference type="SUPFAM" id="SSF54427">
    <property type="entry name" value="NTF2-like"/>
    <property type="match status" value="1"/>
</dbReference>
<accession>A0ABW4IRS2</accession>
<dbReference type="EMBL" id="JBHUDX010000036">
    <property type="protein sequence ID" value="MFD1659437.1"/>
    <property type="molecule type" value="Genomic_DNA"/>
</dbReference>
<dbReference type="PANTHER" id="PTHR38436">
    <property type="entry name" value="POLYKETIDE CYCLASE SNOAL-LIKE DOMAIN"/>
    <property type="match status" value="1"/>
</dbReference>
<name>A0ABW4IRS2_9ACTN</name>
<proteinExistence type="predicted"/>
<protein>
    <submittedName>
        <fullName evidence="2">Ester cyclase</fullName>
    </submittedName>
</protein>
<dbReference type="InterPro" id="IPR009959">
    <property type="entry name" value="Cyclase_SnoaL-like"/>
</dbReference>
<dbReference type="Gene3D" id="3.10.450.50">
    <property type="match status" value="1"/>
</dbReference>
<evidence type="ECO:0000313" key="2">
    <source>
        <dbReference type="EMBL" id="MFD1659437.1"/>
    </source>
</evidence>
<keyword evidence="3" id="KW-1185">Reference proteome</keyword>
<evidence type="ECO:0000313" key="3">
    <source>
        <dbReference type="Proteomes" id="UP001597261"/>
    </source>
</evidence>
<comment type="caution">
    <text evidence="2">The sequence shown here is derived from an EMBL/GenBank/DDBJ whole genome shotgun (WGS) entry which is preliminary data.</text>
</comment>
<sequence>MADDAISGKAHMAEPGAEEQVPDPAEVVRRVVACFNVGEFDPSLFAADVVDHVAPPGTPPGPAGWRHKWESMRAAFSDLRSTIEETVVSGDLVCNRHTVRGTHTGDFMGVPGTGRTFEVLALDMLRVRDGQIVEHWAVNDVLSLAAQLGLDLLGPGSD</sequence>
<reference evidence="3" key="1">
    <citation type="journal article" date="2019" name="Int. J. Syst. Evol. Microbiol.">
        <title>The Global Catalogue of Microorganisms (GCM) 10K type strain sequencing project: providing services to taxonomists for standard genome sequencing and annotation.</title>
        <authorList>
            <consortium name="The Broad Institute Genomics Platform"/>
            <consortium name="The Broad Institute Genome Sequencing Center for Infectious Disease"/>
            <person name="Wu L."/>
            <person name="Ma J."/>
        </authorList>
    </citation>
    <scope>NUCLEOTIDE SEQUENCE [LARGE SCALE GENOMIC DNA]</scope>
    <source>
        <strain evidence="3">CGMCC 1.12470</strain>
    </source>
</reference>
<organism evidence="2 3">
    <name type="scientific">Streptomyces caeni</name>
    <dbReference type="NCBI Taxonomy" id="2307231"/>
    <lineage>
        <taxon>Bacteria</taxon>
        <taxon>Bacillati</taxon>
        <taxon>Actinomycetota</taxon>
        <taxon>Actinomycetes</taxon>
        <taxon>Kitasatosporales</taxon>
        <taxon>Streptomycetaceae</taxon>
        <taxon>Streptomyces</taxon>
    </lineage>
</organism>